<dbReference type="OrthoDB" id="5850064at2759"/>
<evidence type="ECO:0000313" key="2">
    <source>
        <dbReference type="EMBL" id="KAG8505822.1"/>
    </source>
</evidence>
<dbReference type="EMBL" id="JAGFMF010012217">
    <property type="protein sequence ID" value="KAG8505822.1"/>
    <property type="molecule type" value="Genomic_DNA"/>
</dbReference>
<dbReference type="AlphaFoldDB" id="A0A8J6DDC2"/>
<keyword evidence="1" id="KW-0694">RNA-binding</keyword>
<keyword evidence="2" id="KW-0687">Ribonucleoprotein</keyword>
<reference evidence="2" key="1">
    <citation type="journal article" date="2021" name="Evol. Appl.">
        <title>The genome of the Pyrenean desman and the effects of bottlenecks and inbreeding on the genomic landscape of an endangered species.</title>
        <authorList>
            <person name="Escoda L."/>
            <person name="Castresana J."/>
        </authorList>
    </citation>
    <scope>NUCLEOTIDE SEQUENCE</scope>
    <source>
        <strain evidence="2">IBE-C5619</strain>
    </source>
</reference>
<evidence type="ECO:0000313" key="3">
    <source>
        <dbReference type="Proteomes" id="UP000700334"/>
    </source>
</evidence>
<feature type="non-terminal residue" evidence="2">
    <location>
        <position position="1"/>
    </location>
</feature>
<dbReference type="GO" id="GO:0000398">
    <property type="term" value="P:mRNA splicing, via spliceosome"/>
    <property type="evidence" value="ECO:0007669"/>
    <property type="project" value="TreeGrafter"/>
</dbReference>
<evidence type="ECO:0000256" key="1">
    <source>
        <dbReference type="ARBA" id="ARBA00022884"/>
    </source>
</evidence>
<gene>
    <name evidence="2" type="ORF">J0S82_014952</name>
</gene>
<name>A0A8J6DDC2_GALPY</name>
<organism evidence="2 3">
    <name type="scientific">Galemys pyrenaicus</name>
    <name type="common">Iberian desman</name>
    <name type="synonym">Pyrenean desman</name>
    <dbReference type="NCBI Taxonomy" id="202257"/>
    <lineage>
        <taxon>Eukaryota</taxon>
        <taxon>Metazoa</taxon>
        <taxon>Chordata</taxon>
        <taxon>Craniata</taxon>
        <taxon>Vertebrata</taxon>
        <taxon>Euteleostomi</taxon>
        <taxon>Mammalia</taxon>
        <taxon>Eutheria</taxon>
        <taxon>Laurasiatheria</taxon>
        <taxon>Eulipotyphla</taxon>
        <taxon>Talpidae</taxon>
        <taxon>Galemys</taxon>
    </lineage>
</organism>
<dbReference type="GO" id="GO:0003730">
    <property type="term" value="F:mRNA 3'-UTR binding"/>
    <property type="evidence" value="ECO:0007669"/>
    <property type="project" value="TreeGrafter"/>
</dbReference>
<dbReference type="PANTHER" id="PTHR48026:SF2">
    <property type="entry name" value="HETEROGENEOUS NUCLEAR RIBONUCLEOPROTEIN A1-RELATED"/>
    <property type="match status" value="1"/>
</dbReference>
<keyword evidence="3" id="KW-1185">Reference proteome</keyword>
<dbReference type="GO" id="GO:0071013">
    <property type="term" value="C:catalytic step 2 spliceosome"/>
    <property type="evidence" value="ECO:0007669"/>
    <property type="project" value="TreeGrafter"/>
</dbReference>
<accession>A0A8J6DDC2</accession>
<dbReference type="PANTHER" id="PTHR48026">
    <property type="entry name" value="HOMOLOGOUS TO DROSOPHILA SQD (SQUID) PROTEIN"/>
    <property type="match status" value="1"/>
</dbReference>
<comment type="caution">
    <text evidence="2">The sequence shown here is derived from an EMBL/GenBank/DDBJ whole genome shotgun (WGS) entry which is preliminary data.</text>
</comment>
<proteinExistence type="predicted"/>
<dbReference type="SUPFAM" id="SSF54928">
    <property type="entry name" value="RNA-binding domain, RBD"/>
    <property type="match status" value="1"/>
</dbReference>
<sequence length="79" mass="8955">SVPQDLEQLWKLLFGSLSAETSNESQKTHFEQRGTLRLRFGFVTYATMKEVNAAMSTRLHNVDRIVGCVKEILKDSVPT</sequence>
<protein>
    <submittedName>
        <fullName evidence="2">Heterogeneous nuclear ribonucleoprotein A1</fullName>
    </submittedName>
</protein>
<dbReference type="Proteomes" id="UP000700334">
    <property type="component" value="Unassembled WGS sequence"/>
</dbReference>
<dbReference type="InterPro" id="IPR035979">
    <property type="entry name" value="RBD_domain_sf"/>
</dbReference>